<evidence type="ECO:0000256" key="1">
    <source>
        <dbReference type="SAM" id="Coils"/>
    </source>
</evidence>
<dbReference type="Proteomes" id="UP000492821">
    <property type="component" value="Unassembled WGS sequence"/>
</dbReference>
<reference evidence="3" key="1">
    <citation type="journal article" date="2013" name="Genetics">
        <title>The draft genome and transcriptome of Panagrellus redivivus are shaped by the harsh demands of a free-living lifestyle.</title>
        <authorList>
            <person name="Srinivasan J."/>
            <person name="Dillman A.R."/>
            <person name="Macchietto M.G."/>
            <person name="Heikkinen L."/>
            <person name="Lakso M."/>
            <person name="Fracchia K.M."/>
            <person name="Antoshechkin I."/>
            <person name="Mortazavi A."/>
            <person name="Wong G."/>
            <person name="Sternberg P.W."/>
        </authorList>
    </citation>
    <scope>NUCLEOTIDE SEQUENCE [LARGE SCALE GENOMIC DNA]</scope>
    <source>
        <strain evidence="3">MT8872</strain>
    </source>
</reference>
<feature type="coiled-coil region" evidence="1">
    <location>
        <begin position="87"/>
        <end position="114"/>
    </location>
</feature>
<dbReference type="AlphaFoldDB" id="A0A7E4WDY9"/>
<accession>A0A7E4WDY9</accession>
<keyword evidence="3" id="KW-1185">Reference proteome</keyword>
<feature type="compositionally biased region" description="Polar residues" evidence="2">
    <location>
        <begin position="59"/>
        <end position="76"/>
    </location>
</feature>
<reference evidence="4" key="2">
    <citation type="submission" date="2020-10" db="UniProtKB">
        <authorList>
            <consortium name="WormBaseParasite"/>
        </authorList>
    </citation>
    <scope>IDENTIFICATION</scope>
</reference>
<sequence>MCAAMDVVNNNQIPNNAIIEKLKSGDSGKLAEILAKPTANISQEGPSKPVVHHERVKQPSPNSEPCQLAHQSSSGKSAPEVKKLSKKARMDLEIKNLKLRNRQLRKQCDDCLKQIHYDTVINIALETGDYEPLNILRDEIRKNRDKTPEASSHFDRGIRDGVAVHLGFGVRTSGSPGRRVDPGFGAQTSSSLGLRAPDFECLRAHLASEPLSSGSPGLRVYLAFRAQTSFTWPSSPGLRSVFELTWPSGLPGLRVDLRFGAQTSVHLAFEPRTSKCLRAHLAFRARPSSSPGLRVYLAFRAAFSAIPLNMLS</sequence>
<keyword evidence="1" id="KW-0175">Coiled coil</keyword>
<evidence type="ECO:0000256" key="2">
    <source>
        <dbReference type="SAM" id="MobiDB-lite"/>
    </source>
</evidence>
<evidence type="ECO:0000313" key="4">
    <source>
        <dbReference type="WBParaSite" id="Pan_g9535.t1"/>
    </source>
</evidence>
<protein>
    <submittedName>
        <fullName evidence="4">BZIP domain-containing protein</fullName>
    </submittedName>
</protein>
<organism evidence="3 4">
    <name type="scientific">Panagrellus redivivus</name>
    <name type="common">Microworm</name>
    <dbReference type="NCBI Taxonomy" id="6233"/>
    <lineage>
        <taxon>Eukaryota</taxon>
        <taxon>Metazoa</taxon>
        <taxon>Ecdysozoa</taxon>
        <taxon>Nematoda</taxon>
        <taxon>Chromadorea</taxon>
        <taxon>Rhabditida</taxon>
        <taxon>Tylenchina</taxon>
        <taxon>Panagrolaimomorpha</taxon>
        <taxon>Panagrolaimoidea</taxon>
        <taxon>Panagrolaimidae</taxon>
        <taxon>Panagrellus</taxon>
    </lineage>
</organism>
<proteinExistence type="predicted"/>
<evidence type="ECO:0000313" key="3">
    <source>
        <dbReference type="Proteomes" id="UP000492821"/>
    </source>
</evidence>
<feature type="region of interest" description="Disordered" evidence="2">
    <location>
        <begin position="41"/>
        <end position="85"/>
    </location>
</feature>
<dbReference type="WBParaSite" id="Pan_g9535.t1">
    <property type="protein sequence ID" value="Pan_g9535.t1"/>
    <property type="gene ID" value="Pan_g9535"/>
</dbReference>
<name>A0A7E4WDY9_PANRE</name>